<reference evidence="2 3" key="1">
    <citation type="submission" date="2017-07" db="EMBL/GenBank/DDBJ databases">
        <title>Genome Sequence of Sulfitobacter pseudonitzschiae Strain SMR1 Isolated from a culture of the Diatom Skeletonema marinoi.</title>
        <authorList>
            <person name="Topel M."/>
            <person name="Pinder M.I.M."/>
            <person name="Johansson O.N."/>
            <person name="Kourtchenko O."/>
            <person name="Godhe A."/>
            <person name="Clarke A.K."/>
        </authorList>
    </citation>
    <scope>NUCLEOTIDE SEQUENCE [LARGE SCALE GENOMIC DNA]</scope>
    <source>
        <strain evidence="2 3">SMR1</strain>
    </source>
</reference>
<dbReference type="EMBL" id="CP022415">
    <property type="protein sequence ID" value="ASM72112.1"/>
    <property type="molecule type" value="Genomic_DNA"/>
</dbReference>
<gene>
    <name evidence="2" type="ORF">SULPSESMR1_01292</name>
</gene>
<dbReference type="AlphaFoldDB" id="A0A221JZE5"/>
<organism evidence="2 3">
    <name type="scientific">Pseudosulfitobacter pseudonitzschiae</name>
    <dbReference type="NCBI Taxonomy" id="1402135"/>
    <lineage>
        <taxon>Bacteria</taxon>
        <taxon>Pseudomonadati</taxon>
        <taxon>Pseudomonadota</taxon>
        <taxon>Alphaproteobacteria</taxon>
        <taxon>Rhodobacterales</taxon>
        <taxon>Roseobacteraceae</taxon>
        <taxon>Pseudosulfitobacter</taxon>
    </lineage>
</organism>
<protein>
    <submittedName>
        <fullName evidence="2">Uncharacterized protein</fullName>
    </submittedName>
</protein>
<sequence length="48" mass="5055">MINSVMKKSVYGITASAPRMTRTAAILLAAGLSIPTFVILTAVDTLVF</sequence>
<proteinExistence type="predicted"/>
<keyword evidence="3" id="KW-1185">Reference proteome</keyword>
<keyword evidence="1" id="KW-1133">Transmembrane helix</keyword>
<keyword evidence="1" id="KW-0812">Transmembrane</keyword>
<evidence type="ECO:0000256" key="1">
    <source>
        <dbReference type="SAM" id="Phobius"/>
    </source>
</evidence>
<dbReference type="KEGG" id="spse:SULPSESMR1_01292"/>
<feature type="transmembrane region" description="Helical" evidence="1">
    <location>
        <begin position="21"/>
        <end position="43"/>
    </location>
</feature>
<name>A0A221JZE5_9RHOB</name>
<keyword evidence="1" id="KW-0472">Membrane</keyword>
<evidence type="ECO:0000313" key="2">
    <source>
        <dbReference type="EMBL" id="ASM72112.1"/>
    </source>
</evidence>
<accession>A0A221JZE5</accession>
<evidence type="ECO:0000313" key="3">
    <source>
        <dbReference type="Proteomes" id="UP000199754"/>
    </source>
</evidence>
<dbReference type="Proteomes" id="UP000199754">
    <property type="component" value="Chromosome"/>
</dbReference>